<keyword evidence="4" id="KW-1185">Reference proteome</keyword>
<dbReference type="EMBL" id="AMXE01000038">
    <property type="protein sequence ID" value="ENO87418.1"/>
    <property type="molecule type" value="Genomic_DNA"/>
</dbReference>
<gene>
    <name evidence="3" type="ORF">C666_11010</name>
</gene>
<dbReference type="InterPro" id="IPR013424">
    <property type="entry name" value="Ice-binding_C"/>
</dbReference>
<reference evidence="3 4" key="1">
    <citation type="submission" date="2012-09" db="EMBL/GenBank/DDBJ databases">
        <title>Draft Genome Sequences of 6 Strains from Genus Thauera.</title>
        <authorList>
            <person name="Liu B."/>
            <person name="Shapleigh J.P."/>
            <person name="Frostegard A.H."/>
        </authorList>
    </citation>
    <scope>NUCLEOTIDE SEQUENCE [LARGE SCALE GENOMIC DNA]</scope>
    <source>
        <strain evidence="4">47Lol / DSM 12138</strain>
    </source>
</reference>
<evidence type="ECO:0000313" key="3">
    <source>
        <dbReference type="EMBL" id="ENO87418.1"/>
    </source>
</evidence>
<dbReference type="NCBIfam" id="TIGR02595">
    <property type="entry name" value="PEP_CTERM"/>
    <property type="match status" value="1"/>
</dbReference>
<accession>N6YZ82</accession>
<protein>
    <recommendedName>
        <fullName evidence="2">Ice-binding protein C-terminal domain-containing protein</fullName>
    </recommendedName>
</protein>
<evidence type="ECO:0000313" key="4">
    <source>
        <dbReference type="Proteomes" id="UP000013232"/>
    </source>
</evidence>
<proteinExistence type="predicted"/>
<evidence type="ECO:0000259" key="2">
    <source>
        <dbReference type="Pfam" id="PF07589"/>
    </source>
</evidence>
<dbReference type="OrthoDB" id="6383879at2"/>
<evidence type="ECO:0000256" key="1">
    <source>
        <dbReference type="SAM" id="SignalP"/>
    </source>
</evidence>
<dbReference type="AlphaFoldDB" id="N6YZ82"/>
<keyword evidence="1" id="KW-0732">Signal</keyword>
<organism evidence="3 4">
    <name type="scientific">Thauera linaloolentis (strain DSM 12138 / JCM 21573 / CCUG 41526 / CIP 105981 / IAM 15112 / NBRC 102519 / 47Lol)</name>
    <dbReference type="NCBI Taxonomy" id="1123367"/>
    <lineage>
        <taxon>Bacteria</taxon>
        <taxon>Pseudomonadati</taxon>
        <taxon>Pseudomonadota</taxon>
        <taxon>Betaproteobacteria</taxon>
        <taxon>Rhodocyclales</taxon>
        <taxon>Zoogloeaceae</taxon>
        <taxon>Thauera</taxon>
    </lineage>
</organism>
<feature type="signal peptide" evidence="1">
    <location>
        <begin position="1"/>
        <end position="25"/>
    </location>
</feature>
<sequence>MTTIRTLAPAVLAASLFTVSATASAGFVVTYEAAGVTNTTASFTPADPGAPDGQAIVGVERFDAVPTGVHASHVSNFGGNGHGISGTYQNLNVIAANQYGGATGDDRYAVAGISATTSYSIDFNKDLTYFGYWLSALDAGNQVSFYNGDTWLYSFTPTNVLALVADKPEYFGNPISPRVGQNDDEPYVFLNFFATDDTRFDRIVFAQTVSTAGYESDNHTVGIWEEQSGTEVPPSQVPEPGTLLLMGAALAAAGAVRRRG</sequence>
<dbReference type="RefSeq" id="WP_004338471.1">
    <property type="nucleotide sequence ID" value="NZ_AMXE01000038.1"/>
</dbReference>
<dbReference type="STRING" id="1123367.GCA_000621305_01102"/>
<dbReference type="eggNOG" id="ENOG50333F7">
    <property type="taxonomic scope" value="Bacteria"/>
</dbReference>
<comment type="caution">
    <text evidence="3">The sequence shown here is derived from an EMBL/GenBank/DDBJ whole genome shotgun (WGS) entry which is preliminary data.</text>
</comment>
<feature type="domain" description="Ice-binding protein C-terminal" evidence="2">
    <location>
        <begin position="236"/>
        <end position="259"/>
    </location>
</feature>
<feature type="chain" id="PRO_5004128749" description="Ice-binding protein C-terminal domain-containing protein" evidence="1">
    <location>
        <begin position="26"/>
        <end position="260"/>
    </location>
</feature>
<name>N6YZ82_THAL4</name>
<dbReference type="Proteomes" id="UP000013232">
    <property type="component" value="Unassembled WGS sequence"/>
</dbReference>
<dbReference type="Pfam" id="PF07589">
    <property type="entry name" value="PEP-CTERM"/>
    <property type="match status" value="1"/>
</dbReference>